<feature type="compositionally biased region" description="Polar residues" evidence="1">
    <location>
        <begin position="115"/>
        <end position="131"/>
    </location>
</feature>
<feature type="compositionally biased region" description="Polar residues" evidence="1">
    <location>
        <begin position="284"/>
        <end position="298"/>
    </location>
</feature>
<organism evidence="2 3">
    <name type="scientific">Lophiostoma macrostomum CBS 122681</name>
    <dbReference type="NCBI Taxonomy" id="1314788"/>
    <lineage>
        <taxon>Eukaryota</taxon>
        <taxon>Fungi</taxon>
        <taxon>Dikarya</taxon>
        <taxon>Ascomycota</taxon>
        <taxon>Pezizomycotina</taxon>
        <taxon>Dothideomycetes</taxon>
        <taxon>Pleosporomycetidae</taxon>
        <taxon>Pleosporales</taxon>
        <taxon>Lophiostomataceae</taxon>
        <taxon>Lophiostoma</taxon>
    </lineage>
</organism>
<dbReference type="OrthoDB" id="3946700at2759"/>
<dbReference type="AlphaFoldDB" id="A0A6A6TTD7"/>
<feature type="compositionally biased region" description="Acidic residues" evidence="1">
    <location>
        <begin position="308"/>
        <end position="321"/>
    </location>
</feature>
<evidence type="ECO:0000313" key="2">
    <source>
        <dbReference type="EMBL" id="KAF2662223.1"/>
    </source>
</evidence>
<name>A0A6A6TTD7_9PLEO</name>
<feature type="compositionally biased region" description="Low complexity" evidence="1">
    <location>
        <begin position="67"/>
        <end position="77"/>
    </location>
</feature>
<evidence type="ECO:0000313" key="3">
    <source>
        <dbReference type="Proteomes" id="UP000799324"/>
    </source>
</evidence>
<gene>
    <name evidence="2" type="ORF">K491DRAFT_686710</name>
</gene>
<feature type="compositionally biased region" description="Basic and acidic residues" evidence="1">
    <location>
        <begin position="92"/>
        <end position="114"/>
    </location>
</feature>
<dbReference type="EMBL" id="MU004290">
    <property type="protein sequence ID" value="KAF2662223.1"/>
    <property type="molecule type" value="Genomic_DNA"/>
</dbReference>
<protein>
    <submittedName>
        <fullName evidence="2">Uncharacterized protein</fullName>
    </submittedName>
</protein>
<feature type="compositionally biased region" description="Low complexity" evidence="1">
    <location>
        <begin position="133"/>
        <end position="146"/>
    </location>
</feature>
<feature type="compositionally biased region" description="Basic residues" evidence="1">
    <location>
        <begin position="27"/>
        <end position="38"/>
    </location>
</feature>
<keyword evidence="3" id="KW-1185">Reference proteome</keyword>
<accession>A0A6A6TTD7</accession>
<feature type="region of interest" description="Disordered" evidence="1">
    <location>
        <begin position="1"/>
        <end position="41"/>
    </location>
</feature>
<dbReference type="Proteomes" id="UP000799324">
    <property type="component" value="Unassembled WGS sequence"/>
</dbReference>
<feature type="compositionally biased region" description="Low complexity" evidence="1">
    <location>
        <begin position="243"/>
        <end position="283"/>
    </location>
</feature>
<feature type="compositionally biased region" description="Polar residues" evidence="1">
    <location>
        <begin position="199"/>
        <end position="211"/>
    </location>
</feature>
<reference evidence="2" key="1">
    <citation type="journal article" date="2020" name="Stud. Mycol.">
        <title>101 Dothideomycetes genomes: a test case for predicting lifestyles and emergence of pathogens.</title>
        <authorList>
            <person name="Haridas S."/>
            <person name="Albert R."/>
            <person name="Binder M."/>
            <person name="Bloem J."/>
            <person name="Labutti K."/>
            <person name="Salamov A."/>
            <person name="Andreopoulos B."/>
            <person name="Baker S."/>
            <person name="Barry K."/>
            <person name="Bills G."/>
            <person name="Bluhm B."/>
            <person name="Cannon C."/>
            <person name="Castanera R."/>
            <person name="Culley D."/>
            <person name="Daum C."/>
            <person name="Ezra D."/>
            <person name="Gonzalez J."/>
            <person name="Henrissat B."/>
            <person name="Kuo A."/>
            <person name="Liang C."/>
            <person name="Lipzen A."/>
            <person name="Lutzoni F."/>
            <person name="Magnuson J."/>
            <person name="Mondo S."/>
            <person name="Nolan M."/>
            <person name="Ohm R."/>
            <person name="Pangilinan J."/>
            <person name="Park H.-J."/>
            <person name="Ramirez L."/>
            <person name="Alfaro M."/>
            <person name="Sun H."/>
            <person name="Tritt A."/>
            <person name="Yoshinaga Y."/>
            <person name="Zwiers L.-H."/>
            <person name="Turgeon B."/>
            <person name="Goodwin S."/>
            <person name="Spatafora J."/>
            <person name="Crous P."/>
            <person name="Grigoriev I."/>
        </authorList>
    </citation>
    <scope>NUCLEOTIDE SEQUENCE</scope>
    <source>
        <strain evidence="2">CBS 122681</strain>
    </source>
</reference>
<feature type="compositionally biased region" description="Low complexity" evidence="1">
    <location>
        <begin position="364"/>
        <end position="374"/>
    </location>
</feature>
<feature type="region of interest" description="Disordered" evidence="1">
    <location>
        <begin position="66"/>
        <end position="411"/>
    </location>
</feature>
<proteinExistence type="predicted"/>
<sequence>MGLPVWRAPSPEATDTLKELTAPARSPIRRRSPRRARPASRSVRLFDNDVRILDNDVVAAPRFTYAEPVSRPSSGRPRLPPPPVPESRNYARHREAGQERFAIPRESDGLHRTGYDSSLPSFGEISRSSRSLPALTPNFAPAAAARSPRRVGIVRGPPIHIGQPSDSDASEDDASDSNAVGFPPLRRMGRRTIADGPLPSSSLRESWSPGTSLDGLGDRERSVSPVDDNWDTMLSTVAPDPLAPTADSSFTSAAASASFSNSFSNSHPSSRAGSSNSNSAASSRTHLTVPSRRPSPSSELFMRQCDTSDSDTASDTEEEDLEPHLLSARRRPRQAPYSAPGRDDPPMRNPFRYPRSVQERGADAGRAVRASFADAARRRRHERRTAGTPREVPAWHPQVDGPADDPNSLDDELQTLDQDLRDARAILERLVRRDVVSDEVWASVGLPRSFADQLRERS</sequence>
<evidence type="ECO:0000256" key="1">
    <source>
        <dbReference type="SAM" id="MobiDB-lite"/>
    </source>
</evidence>